<feature type="non-terminal residue" evidence="2">
    <location>
        <position position="366"/>
    </location>
</feature>
<evidence type="ECO:0008006" key="3">
    <source>
        <dbReference type="Google" id="ProtNLM"/>
    </source>
</evidence>
<name>A0A0F8X3I3_9ZZZZ</name>
<keyword evidence="1" id="KW-0732">Signal</keyword>
<organism evidence="2">
    <name type="scientific">marine sediment metagenome</name>
    <dbReference type="NCBI Taxonomy" id="412755"/>
    <lineage>
        <taxon>unclassified sequences</taxon>
        <taxon>metagenomes</taxon>
        <taxon>ecological metagenomes</taxon>
    </lineage>
</organism>
<dbReference type="PANTHER" id="PTHR16026:SF0">
    <property type="entry name" value="CARTILAGE ACIDIC PROTEIN 1"/>
    <property type="match status" value="1"/>
</dbReference>
<evidence type="ECO:0000256" key="1">
    <source>
        <dbReference type="ARBA" id="ARBA00022729"/>
    </source>
</evidence>
<gene>
    <name evidence="2" type="ORF">LCGC14_2993770</name>
</gene>
<proteinExistence type="predicted"/>
<dbReference type="InterPro" id="IPR028994">
    <property type="entry name" value="Integrin_alpha_N"/>
</dbReference>
<sequence>YGMGMTVGDFNNDGFPDIYVSNWGANVLYRNNGDGTFKNITGTAEVGGDQCSVGAVWLDYDNDGLLDLYVGNYLEYDPEYGYYYEPDGFPGPMAYDAQADILYRNLGDGSFEDVTEIMNIFNPDGRAMGVGAADYDNDGFIDIYIANDHMVNYLYHNEAGKVFEDQGIMSGVAFNQVGEATISMSVDFADYNNDGLLDIFISDDGYCSLFKNEGSGIFSDMSNPSGIASACGQHVGWASSFIDYDNDGDMDIFKVNGELKHLYGQEDQLLENMDGEKFVDVSLELGKYFEKELVGRGACFGDYDNDGDLDAFILNLDNYGVFLRNNQGNENNWLLIKLTGTTSNRDGVGARVRVESGALIQSAQKK</sequence>
<feature type="non-terminal residue" evidence="2">
    <location>
        <position position="1"/>
    </location>
</feature>
<protein>
    <recommendedName>
        <fullName evidence="3">ASPIC/UnbV domain-containing protein</fullName>
    </recommendedName>
</protein>
<dbReference type="Gene3D" id="2.130.10.130">
    <property type="entry name" value="Integrin alpha, N-terminal"/>
    <property type="match status" value="1"/>
</dbReference>
<dbReference type="AlphaFoldDB" id="A0A0F8X3I3"/>
<reference evidence="2" key="1">
    <citation type="journal article" date="2015" name="Nature">
        <title>Complex archaea that bridge the gap between prokaryotes and eukaryotes.</title>
        <authorList>
            <person name="Spang A."/>
            <person name="Saw J.H."/>
            <person name="Jorgensen S.L."/>
            <person name="Zaremba-Niedzwiedzka K."/>
            <person name="Martijn J."/>
            <person name="Lind A.E."/>
            <person name="van Eijk R."/>
            <person name="Schleper C."/>
            <person name="Guy L."/>
            <person name="Ettema T.J."/>
        </authorList>
    </citation>
    <scope>NUCLEOTIDE SEQUENCE</scope>
</reference>
<dbReference type="PANTHER" id="PTHR16026">
    <property type="entry name" value="CARTILAGE ACIDIC PROTEIN 1"/>
    <property type="match status" value="1"/>
</dbReference>
<comment type="caution">
    <text evidence="2">The sequence shown here is derived from an EMBL/GenBank/DDBJ whole genome shotgun (WGS) entry which is preliminary data.</text>
</comment>
<dbReference type="EMBL" id="LAZR01061489">
    <property type="protein sequence ID" value="KKK63488.1"/>
    <property type="molecule type" value="Genomic_DNA"/>
</dbReference>
<dbReference type="Pfam" id="PF13517">
    <property type="entry name" value="FG-GAP_3"/>
    <property type="match status" value="3"/>
</dbReference>
<evidence type="ECO:0000313" key="2">
    <source>
        <dbReference type="EMBL" id="KKK63488.1"/>
    </source>
</evidence>
<dbReference type="InterPro" id="IPR013517">
    <property type="entry name" value="FG-GAP"/>
</dbReference>
<dbReference type="InterPro" id="IPR027039">
    <property type="entry name" value="Crtac1"/>
</dbReference>
<dbReference type="SUPFAM" id="SSF69318">
    <property type="entry name" value="Integrin alpha N-terminal domain"/>
    <property type="match status" value="1"/>
</dbReference>
<accession>A0A0F8X3I3</accession>